<dbReference type="OrthoDB" id="9805228at2"/>
<dbReference type="InterPro" id="IPR023393">
    <property type="entry name" value="START-like_dom_sf"/>
</dbReference>
<name>A0A1W1XRF8_9NEIS</name>
<evidence type="ECO:0000259" key="2">
    <source>
        <dbReference type="Pfam" id="PF08327"/>
    </source>
</evidence>
<evidence type="ECO:0000256" key="1">
    <source>
        <dbReference type="ARBA" id="ARBA00006817"/>
    </source>
</evidence>
<keyword evidence="4" id="KW-1185">Reference proteome</keyword>
<evidence type="ECO:0000313" key="3">
    <source>
        <dbReference type="EMBL" id="SMC26088.1"/>
    </source>
</evidence>
<dbReference type="AlphaFoldDB" id="A0A1W1XRF8"/>
<dbReference type="EMBL" id="FWXD01000013">
    <property type="protein sequence ID" value="SMC26088.1"/>
    <property type="molecule type" value="Genomic_DNA"/>
</dbReference>
<protein>
    <submittedName>
        <fullName evidence="3">Activator of Hsp90 ATPase homolog 1-like protein</fullName>
    </submittedName>
</protein>
<proteinExistence type="inferred from homology"/>
<feature type="domain" description="Activator of Hsp90 ATPase homologue 1/2-like C-terminal" evidence="2">
    <location>
        <begin position="13"/>
        <end position="135"/>
    </location>
</feature>
<dbReference type="Pfam" id="PF08327">
    <property type="entry name" value="AHSA1"/>
    <property type="match status" value="1"/>
</dbReference>
<reference evidence="3 4" key="1">
    <citation type="submission" date="2017-04" db="EMBL/GenBank/DDBJ databases">
        <authorList>
            <person name="Afonso C.L."/>
            <person name="Miller P.J."/>
            <person name="Scott M.A."/>
            <person name="Spackman E."/>
            <person name="Goraichik I."/>
            <person name="Dimitrov K.M."/>
            <person name="Suarez D.L."/>
            <person name="Swayne D.E."/>
        </authorList>
    </citation>
    <scope>NUCLEOTIDE SEQUENCE [LARGE SCALE GENOMIC DNA]</scope>
    <source>
        <strain evidence="3 4">DSM 23236</strain>
    </source>
</reference>
<gene>
    <name evidence="3" type="ORF">SAMN02745857_02364</name>
</gene>
<sequence length="144" mass="15730">MTTFSHTLDIAAGIDAVFAAIAAPERLARWWGPDGFSNTFELCDFRAGGRWVFVMHGPDGRDYPNENVFEVINPPQEVIVRHASEPHFRLVIGLTASATGTTVHWAQTFDSPDVAAHVAHIVVPANEQNLQRLAAEVLRAGNSV</sequence>
<dbReference type="Proteomes" id="UP000192761">
    <property type="component" value="Unassembled WGS sequence"/>
</dbReference>
<accession>A0A1W1XRF8</accession>
<dbReference type="RefSeq" id="WP_084091114.1">
    <property type="nucleotide sequence ID" value="NZ_FWXD01000013.1"/>
</dbReference>
<organism evidence="3 4">
    <name type="scientific">Andreprevotia lacus DSM 23236</name>
    <dbReference type="NCBI Taxonomy" id="1121001"/>
    <lineage>
        <taxon>Bacteria</taxon>
        <taxon>Pseudomonadati</taxon>
        <taxon>Pseudomonadota</taxon>
        <taxon>Betaproteobacteria</taxon>
        <taxon>Neisseriales</taxon>
        <taxon>Chitinibacteraceae</taxon>
        <taxon>Andreprevotia</taxon>
    </lineage>
</organism>
<dbReference type="Gene3D" id="3.30.530.20">
    <property type="match status" value="1"/>
</dbReference>
<dbReference type="SUPFAM" id="SSF55961">
    <property type="entry name" value="Bet v1-like"/>
    <property type="match status" value="1"/>
</dbReference>
<comment type="similarity">
    <text evidence="1">Belongs to the AHA1 family.</text>
</comment>
<dbReference type="STRING" id="1121001.SAMN02745857_02364"/>
<evidence type="ECO:0000313" key="4">
    <source>
        <dbReference type="Proteomes" id="UP000192761"/>
    </source>
</evidence>
<dbReference type="InterPro" id="IPR013538">
    <property type="entry name" value="ASHA1/2-like_C"/>
</dbReference>